<gene>
    <name evidence="2" type="ORF">METZ01_LOCUS311601</name>
</gene>
<feature type="domain" description="DUF4116" evidence="1">
    <location>
        <begin position="91"/>
        <end position="124"/>
    </location>
</feature>
<dbReference type="InterPro" id="IPR025197">
    <property type="entry name" value="DUF4116"/>
</dbReference>
<protein>
    <recommendedName>
        <fullName evidence="1">DUF4116 domain-containing protein</fullName>
    </recommendedName>
</protein>
<dbReference type="Pfam" id="PF13475">
    <property type="entry name" value="DUF4116"/>
    <property type="match status" value="1"/>
</dbReference>
<evidence type="ECO:0000259" key="1">
    <source>
        <dbReference type="Pfam" id="PF13475"/>
    </source>
</evidence>
<feature type="non-terminal residue" evidence="2">
    <location>
        <position position="279"/>
    </location>
</feature>
<dbReference type="EMBL" id="UINC01099458">
    <property type="protein sequence ID" value="SVC58747.1"/>
    <property type="molecule type" value="Genomic_DNA"/>
</dbReference>
<dbReference type="AlphaFoldDB" id="A0A382NES9"/>
<proteinExistence type="predicted"/>
<evidence type="ECO:0000313" key="2">
    <source>
        <dbReference type="EMBL" id="SVC58747.1"/>
    </source>
</evidence>
<organism evidence="2">
    <name type="scientific">marine metagenome</name>
    <dbReference type="NCBI Taxonomy" id="408172"/>
    <lineage>
        <taxon>unclassified sequences</taxon>
        <taxon>metagenomes</taxon>
        <taxon>ecological metagenomes</taxon>
    </lineage>
</organism>
<sequence length="279" mass="32379">MINQRGPINEKYLIVGKDRLIRKKHARVPFTGSGEVFLEYGTWQVNCKDGKIEDLVEGFHETNKENVCEALKLLDALYAYWDTLNEGEHPLKNCSKKLTSNKEFMLEAIKIDVDNLEYASNALKQDKEVLLAAVTHDPFYFEKIPEELKTDKKLFYDTAKESFLSLLEGDEDTQCEGFSHYWMKDYHYKSAFAVFCNDEDVADAMFEAISDLPWSYFYFLEFLGPMLNKDKNFLHSIYRQMGTYISTEHKGSMDCLDFEHRTLELSDEAIEGHLSGITE</sequence>
<accession>A0A382NES9</accession>
<reference evidence="2" key="1">
    <citation type="submission" date="2018-05" db="EMBL/GenBank/DDBJ databases">
        <authorList>
            <person name="Lanie J.A."/>
            <person name="Ng W.-L."/>
            <person name="Kazmierczak K.M."/>
            <person name="Andrzejewski T.M."/>
            <person name="Davidsen T.M."/>
            <person name="Wayne K.J."/>
            <person name="Tettelin H."/>
            <person name="Glass J.I."/>
            <person name="Rusch D."/>
            <person name="Podicherti R."/>
            <person name="Tsui H.-C.T."/>
            <person name="Winkler M.E."/>
        </authorList>
    </citation>
    <scope>NUCLEOTIDE SEQUENCE</scope>
</reference>
<name>A0A382NES9_9ZZZZ</name>